<dbReference type="RefSeq" id="WP_126777809.1">
    <property type="nucleotide sequence ID" value="NZ_PIPM01000023.1"/>
</dbReference>
<evidence type="ECO:0000256" key="2">
    <source>
        <dbReference type="ARBA" id="ARBA00012528"/>
    </source>
</evidence>
<dbReference type="SUPFAM" id="SSF63829">
    <property type="entry name" value="Calcium-dependent phosphotriesterase"/>
    <property type="match status" value="2"/>
</dbReference>
<dbReference type="PANTHER" id="PTHR45138:SF24">
    <property type="entry name" value="DIGUANYLATE CYCLASE DGCC-RELATED"/>
    <property type="match status" value="1"/>
</dbReference>
<feature type="signal peptide" evidence="5">
    <location>
        <begin position="1"/>
        <end position="24"/>
    </location>
</feature>
<dbReference type="InterPro" id="IPR043128">
    <property type="entry name" value="Rev_trsase/Diguanyl_cyclase"/>
</dbReference>
<feature type="chain" id="PRO_5019483293" description="diguanylate cyclase" evidence="5">
    <location>
        <begin position="25"/>
        <end position="971"/>
    </location>
</feature>
<dbReference type="EC" id="2.7.7.65" evidence="2"/>
<dbReference type="CDD" id="cd01949">
    <property type="entry name" value="GGDEF"/>
    <property type="match status" value="1"/>
</dbReference>
<keyword evidence="4" id="KW-0812">Transmembrane</keyword>
<dbReference type="Pfam" id="PF07495">
    <property type="entry name" value="Y_Y_Y"/>
    <property type="match status" value="1"/>
</dbReference>
<dbReference type="AlphaFoldDB" id="A0A432WAK9"/>
<evidence type="ECO:0000256" key="3">
    <source>
        <dbReference type="SAM" id="Coils"/>
    </source>
</evidence>
<keyword evidence="5" id="KW-0732">Signal</keyword>
<keyword evidence="4" id="KW-1133">Transmembrane helix</keyword>
<dbReference type="SMART" id="SM00267">
    <property type="entry name" value="GGDEF"/>
    <property type="match status" value="1"/>
</dbReference>
<evidence type="ECO:0000256" key="4">
    <source>
        <dbReference type="SAM" id="Phobius"/>
    </source>
</evidence>
<dbReference type="Gene3D" id="2.130.10.10">
    <property type="entry name" value="YVTN repeat-like/Quinoprotein amine dehydrogenase"/>
    <property type="match status" value="3"/>
</dbReference>
<comment type="caution">
    <text evidence="7">The sequence shown here is derived from an EMBL/GenBank/DDBJ whole genome shotgun (WGS) entry which is preliminary data.</text>
</comment>
<keyword evidence="3" id="KW-0175">Coiled coil</keyword>
<dbReference type="Pfam" id="PF07494">
    <property type="entry name" value="Reg_prop"/>
    <property type="match status" value="4"/>
</dbReference>
<comment type="cofactor">
    <cofactor evidence="1">
        <name>Mg(2+)</name>
        <dbReference type="ChEBI" id="CHEBI:18420"/>
    </cofactor>
</comment>
<dbReference type="EMBL" id="PIPM01000023">
    <property type="protein sequence ID" value="RUO27444.1"/>
    <property type="molecule type" value="Genomic_DNA"/>
</dbReference>
<dbReference type="Gene3D" id="3.30.70.270">
    <property type="match status" value="1"/>
</dbReference>
<dbReference type="GO" id="GO:0052621">
    <property type="term" value="F:diguanylate cyclase activity"/>
    <property type="evidence" value="ECO:0007669"/>
    <property type="project" value="UniProtKB-EC"/>
</dbReference>
<keyword evidence="4" id="KW-0472">Membrane</keyword>
<dbReference type="GO" id="GO:1902201">
    <property type="term" value="P:negative regulation of bacterial-type flagellum-dependent cell motility"/>
    <property type="evidence" value="ECO:0007669"/>
    <property type="project" value="TreeGrafter"/>
</dbReference>
<dbReference type="PROSITE" id="PS50887">
    <property type="entry name" value="GGDEF"/>
    <property type="match status" value="1"/>
</dbReference>
<feature type="domain" description="GGDEF" evidence="6">
    <location>
        <begin position="833"/>
        <end position="965"/>
    </location>
</feature>
<keyword evidence="8" id="KW-1185">Reference proteome</keyword>
<dbReference type="PANTHER" id="PTHR45138">
    <property type="entry name" value="REGULATORY COMPONENTS OF SENSORY TRANSDUCTION SYSTEM"/>
    <property type="match status" value="1"/>
</dbReference>
<dbReference type="InterPro" id="IPR029787">
    <property type="entry name" value="Nucleotide_cyclase"/>
</dbReference>
<evidence type="ECO:0000313" key="7">
    <source>
        <dbReference type="EMBL" id="RUO27444.1"/>
    </source>
</evidence>
<proteinExistence type="predicted"/>
<dbReference type="Proteomes" id="UP000288405">
    <property type="component" value="Unassembled WGS sequence"/>
</dbReference>
<name>A0A432WAK9_9GAMM</name>
<dbReference type="InterPro" id="IPR013783">
    <property type="entry name" value="Ig-like_fold"/>
</dbReference>
<dbReference type="InterPro" id="IPR050469">
    <property type="entry name" value="Diguanylate_Cyclase"/>
</dbReference>
<evidence type="ECO:0000256" key="5">
    <source>
        <dbReference type="SAM" id="SignalP"/>
    </source>
</evidence>
<dbReference type="GO" id="GO:0005886">
    <property type="term" value="C:plasma membrane"/>
    <property type="evidence" value="ECO:0007669"/>
    <property type="project" value="TreeGrafter"/>
</dbReference>
<dbReference type="NCBIfam" id="TIGR00254">
    <property type="entry name" value="GGDEF"/>
    <property type="match status" value="1"/>
</dbReference>
<feature type="transmembrane region" description="Helical" evidence="4">
    <location>
        <begin position="756"/>
        <end position="776"/>
    </location>
</feature>
<organism evidence="7 8">
    <name type="scientific">Aliidiomarina sanyensis</name>
    <dbReference type="NCBI Taxonomy" id="1249555"/>
    <lineage>
        <taxon>Bacteria</taxon>
        <taxon>Pseudomonadati</taxon>
        <taxon>Pseudomonadota</taxon>
        <taxon>Gammaproteobacteria</taxon>
        <taxon>Alteromonadales</taxon>
        <taxon>Idiomarinaceae</taxon>
        <taxon>Aliidiomarina</taxon>
    </lineage>
</organism>
<evidence type="ECO:0000256" key="1">
    <source>
        <dbReference type="ARBA" id="ARBA00001946"/>
    </source>
</evidence>
<evidence type="ECO:0000259" key="6">
    <source>
        <dbReference type="PROSITE" id="PS50887"/>
    </source>
</evidence>
<protein>
    <recommendedName>
        <fullName evidence="2">diguanylate cyclase</fullName>
        <ecNumber evidence="2">2.7.7.65</ecNumber>
    </recommendedName>
</protein>
<dbReference type="GO" id="GO:0043709">
    <property type="term" value="P:cell adhesion involved in single-species biofilm formation"/>
    <property type="evidence" value="ECO:0007669"/>
    <property type="project" value="TreeGrafter"/>
</dbReference>
<feature type="coiled-coil region" evidence="3">
    <location>
        <begin position="778"/>
        <end position="805"/>
    </location>
</feature>
<sequence>MKKLMCLLGLVCCVFLGVSLDSRAGEAVPEAKPLIQYAIETWSTRHGLPHNSVNRITQSNDGYIWLATWEGPVRFNGREFTIYDDFHVTALAESGVYDITKDETSDAVYVGGPRGGVSRYLDGQWHGLPRASDFVYETLSTPNGELWVAVADGAVYRYFPDNTFRVYGIEQGITADIAHRIYLGPSGGIWLGGSDGIYRYDADTDGFTHFASFPAEFVRAILELDDGRIIAASDSGLFVSEPHHDAFVPWPADIQGVITSLLQDRYGHIWFGTFDRGLGRISPGTVDYLDVSQGLPNQHILDIFEDREGNIWVSSHGGLVQLRDALFNTFSMTQGLVGNFVRTVQEDHDGYIWVGTNAGLNRLARGQILPVSDDLRLEGQSVLSLFPHTDGRMYVGTYVSGLLQVTDGQVTAQFDRGRGLPFSEIRGLYALPDSNRLFAGTPGGVVEFETEQGDIRYVRTYTQEDGLVANFISGLAYDHGTLWVISTYGLSRMFQVDGAWQAETVDLSRFSSAMTLFAVYVGDQFTYFSSDRGLLIYQRDRDKWFWLNRENGLPFEKYFSVAEDQDKHLWIGGSRGILRLSREAIQSFISDETALVSPMLFTESDGLLSHQVNSGGPSSILDSRNRMWFATAMGASYIVPGDVLNSGLEPPPVVIERARTDFEALGQGERLPPSTSRLEFQYAGLGFRMSSQIEYQVRLIGFDADWVSRGRALAAEYTALPPGQYTFSVRARYPGGEWSEPAELPFEIEAHYWQQMWFYLLLTVLLSFMVVGVMKWRVRYLEQARETLQAQVAEKTRELESLAREDSLTGLANRRAFDEVLRHQYKKAERSNEPLCLAVLDIDHFKAINDRFLHAVGDLVLIEIAKVLRATVRSHDYVARWGGEEFAILLPNTRLREATDICERIRSNIEAMDFSHIREGLIVTLSGGVADRHENSGHSNLLVRADKALYQAKTEGRNRIVQAPSGKQKKS</sequence>
<dbReference type="InterPro" id="IPR011110">
    <property type="entry name" value="Reg_prop"/>
</dbReference>
<dbReference type="SUPFAM" id="SSF55073">
    <property type="entry name" value="Nucleotide cyclase"/>
    <property type="match status" value="1"/>
</dbReference>
<dbReference type="Gene3D" id="2.60.40.10">
    <property type="entry name" value="Immunoglobulins"/>
    <property type="match status" value="1"/>
</dbReference>
<gene>
    <name evidence="7" type="ORF">CWE11_11705</name>
</gene>
<dbReference type="OrthoDB" id="9772100at2"/>
<dbReference type="InterPro" id="IPR011123">
    <property type="entry name" value="Y_Y_Y"/>
</dbReference>
<evidence type="ECO:0000313" key="8">
    <source>
        <dbReference type="Proteomes" id="UP000288405"/>
    </source>
</evidence>
<dbReference type="InterPro" id="IPR000160">
    <property type="entry name" value="GGDEF_dom"/>
</dbReference>
<dbReference type="InterPro" id="IPR015943">
    <property type="entry name" value="WD40/YVTN_repeat-like_dom_sf"/>
</dbReference>
<dbReference type="Pfam" id="PF00990">
    <property type="entry name" value="GGDEF"/>
    <property type="match status" value="1"/>
</dbReference>
<dbReference type="FunFam" id="3.30.70.270:FF:000001">
    <property type="entry name" value="Diguanylate cyclase domain protein"/>
    <property type="match status" value="1"/>
</dbReference>
<accession>A0A432WAK9</accession>
<reference evidence="7 8" key="1">
    <citation type="journal article" date="2011" name="Front. Microbiol.">
        <title>Genomic signatures of strain selection and enhancement in Bacillus atrophaeus var. globigii, a historical biowarfare simulant.</title>
        <authorList>
            <person name="Gibbons H.S."/>
            <person name="Broomall S.M."/>
            <person name="McNew L.A."/>
            <person name="Daligault H."/>
            <person name="Chapman C."/>
            <person name="Bruce D."/>
            <person name="Karavis M."/>
            <person name="Krepps M."/>
            <person name="McGregor P.A."/>
            <person name="Hong C."/>
            <person name="Park K.H."/>
            <person name="Akmal A."/>
            <person name="Feldman A."/>
            <person name="Lin J.S."/>
            <person name="Chang W.E."/>
            <person name="Higgs B.W."/>
            <person name="Demirev P."/>
            <person name="Lindquist J."/>
            <person name="Liem A."/>
            <person name="Fochler E."/>
            <person name="Read T.D."/>
            <person name="Tapia R."/>
            <person name="Johnson S."/>
            <person name="Bishop-Lilly K.A."/>
            <person name="Detter C."/>
            <person name="Han C."/>
            <person name="Sozhamannan S."/>
            <person name="Rosenzweig C.N."/>
            <person name="Skowronski E.W."/>
        </authorList>
    </citation>
    <scope>NUCLEOTIDE SEQUENCE [LARGE SCALE GENOMIC DNA]</scope>
    <source>
        <strain evidence="7 8">GYP-17</strain>
    </source>
</reference>